<feature type="signal peptide" evidence="1">
    <location>
        <begin position="1"/>
        <end position="34"/>
    </location>
</feature>
<evidence type="ECO:0000313" key="2">
    <source>
        <dbReference type="EMBL" id="ORY61705.1"/>
    </source>
</evidence>
<dbReference type="RefSeq" id="XP_040713782.1">
    <property type="nucleotide sequence ID" value="XM_040857480.1"/>
</dbReference>
<keyword evidence="3" id="KW-1185">Reference proteome</keyword>
<dbReference type="InParanoid" id="A0A1Y2DSR4"/>
<feature type="chain" id="PRO_5012260091" description="Secreted protein" evidence="1">
    <location>
        <begin position="35"/>
        <end position="106"/>
    </location>
</feature>
<dbReference type="AlphaFoldDB" id="A0A1Y2DSR4"/>
<comment type="caution">
    <text evidence="2">The sequence shown here is derived from an EMBL/GenBank/DDBJ whole genome shotgun (WGS) entry which is preliminary data.</text>
</comment>
<sequence length="106" mass="11655">MFPTRHTRRRLEAILHTVRLACQLFLATAGGSLADGKLPLPAVASHFPSPSPKTAYRRHKQLGTQHSKSPLILPMSMLVHVRATHHTVVASPSIHAEASQRSFHTP</sequence>
<protein>
    <recommendedName>
        <fullName evidence="4">Secreted protein</fullName>
    </recommendedName>
</protein>
<keyword evidence="1" id="KW-0732">Signal</keyword>
<name>A0A1Y2DSR4_9PEZI</name>
<evidence type="ECO:0000313" key="3">
    <source>
        <dbReference type="Proteomes" id="UP000193689"/>
    </source>
</evidence>
<dbReference type="Proteomes" id="UP000193689">
    <property type="component" value="Unassembled WGS sequence"/>
</dbReference>
<accession>A0A1Y2DSR4</accession>
<evidence type="ECO:0008006" key="4">
    <source>
        <dbReference type="Google" id="ProtNLM"/>
    </source>
</evidence>
<evidence type="ECO:0000256" key="1">
    <source>
        <dbReference type="SAM" id="SignalP"/>
    </source>
</evidence>
<dbReference type="GeneID" id="63773692"/>
<dbReference type="EMBL" id="MCFJ01000010">
    <property type="protein sequence ID" value="ORY61705.1"/>
    <property type="molecule type" value="Genomic_DNA"/>
</dbReference>
<reference evidence="2 3" key="1">
    <citation type="submission" date="2016-07" db="EMBL/GenBank/DDBJ databases">
        <title>Pervasive Adenine N6-methylation of Active Genes in Fungi.</title>
        <authorList>
            <consortium name="DOE Joint Genome Institute"/>
            <person name="Mondo S.J."/>
            <person name="Dannebaum R.O."/>
            <person name="Kuo R.C."/>
            <person name="Labutti K."/>
            <person name="Haridas S."/>
            <person name="Kuo A."/>
            <person name="Salamov A."/>
            <person name="Ahrendt S.R."/>
            <person name="Lipzen A."/>
            <person name="Sullivan W."/>
            <person name="Andreopoulos W.B."/>
            <person name="Clum A."/>
            <person name="Lindquist E."/>
            <person name="Daum C."/>
            <person name="Ramamoorthy G.K."/>
            <person name="Gryganskyi A."/>
            <person name="Culley D."/>
            <person name="Magnuson J.K."/>
            <person name="James T.Y."/>
            <person name="O'Malley M.A."/>
            <person name="Stajich J.E."/>
            <person name="Spatafora J.W."/>
            <person name="Visel A."/>
            <person name="Grigoriev I.V."/>
        </authorList>
    </citation>
    <scope>NUCLEOTIDE SEQUENCE [LARGE SCALE GENOMIC DNA]</scope>
    <source>
        <strain evidence="2 3">CBS 129021</strain>
    </source>
</reference>
<gene>
    <name evidence="2" type="ORF">BCR38DRAFT_38599</name>
</gene>
<proteinExistence type="predicted"/>
<organism evidence="2 3">
    <name type="scientific">Pseudomassariella vexata</name>
    <dbReference type="NCBI Taxonomy" id="1141098"/>
    <lineage>
        <taxon>Eukaryota</taxon>
        <taxon>Fungi</taxon>
        <taxon>Dikarya</taxon>
        <taxon>Ascomycota</taxon>
        <taxon>Pezizomycotina</taxon>
        <taxon>Sordariomycetes</taxon>
        <taxon>Xylariomycetidae</taxon>
        <taxon>Amphisphaeriales</taxon>
        <taxon>Pseudomassariaceae</taxon>
        <taxon>Pseudomassariella</taxon>
    </lineage>
</organism>